<protein>
    <submittedName>
        <fullName evidence="1">Uncharacterized protein</fullName>
    </submittedName>
</protein>
<keyword evidence="2" id="KW-1185">Reference proteome</keyword>
<comment type="caution">
    <text evidence="1">The sequence shown here is derived from an EMBL/GenBank/DDBJ whole genome shotgun (WGS) entry which is preliminary data.</text>
</comment>
<name>A0ABD5YYI7_9EURY</name>
<dbReference type="Proteomes" id="UP001596417">
    <property type="component" value="Unassembled WGS sequence"/>
</dbReference>
<evidence type="ECO:0000313" key="2">
    <source>
        <dbReference type="Proteomes" id="UP001596417"/>
    </source>
</evidence>
<organism evidence="1 2">
    <name type="scientific">Halocatena marina</name>
    <dbReference type="NCBI Taxonomy" id="2934937"/>
    <lineage>
        <taxon>Archaea</taxon>
        <taxon>Methanobacteriati</taxon>
        <taxon>Methanobacteriota</taxon>
        <taxon>Stenosarchaea group</taxon>
        <taxon>Halobacteria</taxon>
        <taxon>Halobacteriales</taxon>
        <taxon>Natronomonadaceae</taxon>
        <taxon>Halocatena</taxon>
    </lineage>
</organism>
<accession>A0ABD5YYI7</accession>
<reference evidence="1 2" key="1">
    <citation type="journal article" date="2019" name="Int. J. Syst. Evol. Microbiol.">
        <title>The Global Catalogue of Microorganisms (GCM) 10K type strain sequencing project: providing services to taxonomists for standard genome sequencing and annotation.</title>
        <authorList>
            <consortium name="The Broad Institute Genomics Platform"/>
            <consortium name="The Broad Institute Genome Sequencing Center for Infectious Disease"/>
            <person name="Wu L."/>
            <person name="Ma J."/>
        </authorList>
    </citation>
    <scope>NUCLEOTIDE SEQUENCE [LARGE SCALE GENOMIC DNA]</scope>
    <source>
        <strain evidence="1 2">RDMS1</strain>
    </source>
</reference>
<sequence length="501" mass="55572">MALWGIGIDALLSDGGTVYFDSVVVNDYDDSGFGVVVENFEDGNLDEYTITQGASGASITHSAYRGSRALMLDGTDVSMVRSEQHPRNPAAGETFSCFVRAENGADVVQVGYGVQDVDNRYAVRLDFANDSLALLAIKNGENNIISEKSSGVKLREGGYYPLEVDWLTNGEHTIRLKGAGGAVKVVELNAEERTWSDGGIGFDAYLASGGQAYIDSFTKEEYRPRRAGRVVDDFNDGTLNEYSFQTGEAGATLVSSPSFFGAKALKFSDTPVQMSSTTGLAAYPAMGDEIRTLIRSSNGEGQIDIYYGIQDAQNKYIVRMDFSEDRLQLLRYENGTHHLLNEVDGTCYTHGKQWYRVVIDWRITGSHAIRLMDSSENTLIQFSENDSRWVGGGIGFNADPPANGSLFVDSVLMQERKGKLNELRAEHGSIKNSQMNQLSSNNYDRSAEITYTFEDGSTTKVVHGITGDKRKVSYPNGEYWRKHTLEFRHQKQRIMDRSMRW</sequence>
<dbReference type="AlphaFoldDB" id="A0ABD5YYI7"/>
<dbReference type="Gene3D" id="2.60.120.560">
    <property type="entry name" value="Exo-inulinase, domain 1"/>
    <property type="match status" value="1"/>
</dbReference>
<dbReference type="RefSeq" id="WP_390207008.1">
    <property type="nucleotide sequence ID" value="NZ_JBHSZC010000006.1"/>
</dbReference>
<gene>
    <name evidence="1" type="ORF">ACFQL7_27575</name>
</gene>
<evidence type="ECO:0000313" key="1">
    <source>
        <dbReference type="EMBL" id="MFC7193172.1"/>
    </source>
</evidence>
<proteinExistence type="predicted"/>
<dbReference type="EMBL" id="JBHTAX010000007">
    <property type="protein sequence ID" value="MFC7193172.1"/>
    <property type="molecule type" value="Genomic_DNA"/>
</dbReference>